<organism evidence="2">
    <name type="scientific">Clastoptera arizonana</name>
    <name type="common">Arizona spittle bug</name>
    <dbReference type="NCBI Taxonomy" id="38151"/>
    <lineage>
        <taxon>Eukaryota</taxon>
        <taxon>Metazoa</taxon>
        <taxon>Ecdysozoa</taxon>
        <taxon>Arthropoda</taxon>
        <taxon>Hexapoda</taxon>
        <taxon>Insecta</taxon>
        <taxon>Pterygota</taxon>
        <taxon>Neoptera</taxon>
        <taxon>Paraneoptera</taxon>
        <taxon>Hemiptera</taxon>
        <taxon>Auchenorrhyncha</taxon>
        <taxon>Cercopoidea</taxon>
        <taxon>Clastopteridae</taxon>
        <taxon>Clastoptera</taxon>
    </lineage>
</organism>
<keyword evidence="1" id="KW-0472">Membrane</keyword>
<dbReference type="PANTHER" id="PTHR39074">
    <property type="entry name" value="AGAP007547-PA"/>
    <property type="match status" value="1"/>
</dbReference>
<reference evidence="2" key="1">
    <citation type="submission" date="2015-12" db="EMBL/GenBank/DDBJ databases">
        <title>De novo transcriptome assembly of four potential Pierce s Disease insect vectors from Arizona vineyards.</title>
        <authorList>
            <person name="Tassone E.E."/>
        </authorList>
    </citation>
    <scope>NUCLEOTIDE SEQUENCE</scope>
</reference>
<name>A0A1B6EDJ3_9HEMI</name>
<protein>
    <submittedName>
        <fullName evidence="2">Uncharacterized protein</fullName>
    </submittedName>
</protein>
<feature type="transmembrane region" description="Helical" evidence="1">
    <location>
        <begin position="98"/>
        <end position="120"/>
    </location>
</feature>
<feature type="transmembrane region" description="Helical" evidence="1">
    <location>
        <begin position="127"/>
        <end position="147"/>
    </location>
</feature>
<sequence length="247" mass="29461">MKTSLLDFYQFSKTKVYISIPHMFDIFLSRLFGCLGPALIPPLHIAILYYFWHEFSRRVDKRYCSCSCWDTVFKGTYESGIASYKHIYFNATANTVKIWVLTVFCIIGFYEAVRWLILLLIHHRLRYSMLILFSCAVFSHYYSWWVYFNYWNDEYYSQWNHQLFFSSTEILSSLLVLYLADNRNVFSSIKSLPIIGIAIIHVIAGSLDQFVINVIKGEGHWHQIIPYHFHPVMLFINERENVYQNYL</sequence>
<accession>A0A1B6EDJ3</accession>
<evidence type="ECO:0000256" key="1">
    <source>
        <dbReference type="SAM" id="Phobius"/>
    </source>
</evidence>
<keyword evidence="1" id="KW-1133">Transmembrane helix</keyword>
<keyword evidence="1" id="KW-0812">Transmembrane</keyword>
<dbReference type="PANTHER" id="PTHR39074:SF1">
    <property type="entry name" value="AGAP007547-PA"/>
    <property type="match status" value="1"/>
</dbReference>
<evidence type="ECO:0000313" key="2">
    <source>
        <dbReference type="EMBL" id="JAS35991.1"/>
    </source>
</evidence>
<proteinExistence type="predicted"/>
<gene>
    <name evidence="2" type="ORF">g.36230</name>
</gene>
<dbReference type="EMBL" id="GEDC01001307">
    <property type="protein sequence ID" value="JAS35991.1"/>
    <property type="molecule type" value="Transcribed_RNA"/>
</dbReference>
<dbReference type="AlphaFoldDB" id="A0A1B6EDJ3"/>
<feature type="transmembrane region" description="Helical" evidence="1">
    <location>
        <begin position="159"/>
        <end position="180"/>
    </location>
</feature>
<feature type="transmembrane region" description="Helical" evidence="1">
    <location>
        <begin position="31"/>
        <end position="52"/>
    </location>
</feature>
<feature type="transmembrane region" description="Helical" evidence="1">
    <location>
        <begin position="192"/>
        <end position="212"/>
    </location>
</feature>